<gene>
    <name evidence="2" type="ORF">D0469_12450</name>
</gene>
<keyword evidence="1" id="KW-0812">Transmembrane</keyword>
<keyword evidence="3" id="KW-1185">Reference proteome</keyword>
<organism evidence="2 3">
    <name type="scientific">Peribacillus saganii</name>
    <dbReference type="NCBI Taxonomy" id="2303992"/>
    <lineage>
        <taxon>Bacteria</taxon>
        <taxon>Bacillati</taxon>
        <taxon>Bacillota</taxon>
        <taxon>Bacilli</taxon>
        <taxon>Bacillales</taxon>
        <taxon>Bacillaceae</taxon>
        <taxon>Peribacillus</taxon>
    </lineage>
</organism>
<keyword evidence="1" id="KW-0472">Membrane</keyword>
<protein>
    <submittedName>
        <fullName evidence="2">Uncharacterized protein</fullName>
    </submittedName>
</protein>
<comment type="caution">
    <text evidence="2">The sequence shown here is derived from an EMBL/GenBank/DDBJ whole genome shotgun (WGS) entry which is preliminary data.</text>
</comment>
<dbReference type="Proteomes" id="UP000264541">
    <property type="component" value="Unassembled WGS sequence"/>
</dbReference>
<accession>A0A372LM92</accession>
<evidence type="ECO:0000313" key="2">
    <source>
        <dbReference type="EMBL" id="RFU68317.1"/>
    </source>
</evidence>
<keyword evidence="1" id="KW-1133">Transmembrane helix</keyword>
<dbReference type="RefSeq" id="WP_117327066.1">
    <property type="nucleotide sequence ID" value="NZ_QVTE01000034.1"/>
</dbReference>
<dbReference type="EMBL" id="QVTE01000034">
    <property type="protein sequence ID" value="RFU68317.1"/>
    <property type="molecule type" value="Genomic_DNA"/>
</dbReference>
<sequence length="353" mass="41332">MSHKSFVITVMSIVLACVLSSASFIYFIDPMWTFGHANAYNDVQTVVDERQQKTNTIHFQPFEYDTLLIGSSRSTYINQHDFSGMNVYNFSASNLSVREYNPFIEYAKKRRGKEFDRVILGIDFFKTSRDQSTTTLSLDRYITKSNERFYRYKNLLSWDLLEYSYQNYKMSRDNTVLEERNYNRENAASARKISPEKVKQQTEGKIEKFREMFYGKTYAYNPQYKNILMQLKKNNPNTEFIIFTTPISTPLFKELVAQNRLPAYERWLTDVTDVFGGVHNFMYPNTVTNDINNYFDGHHFYPETGTLIAHRLSGETGDVPKDFGMYVTKEQLPAHLQMIRKKAAELVKSNEGK</sequence>
<name>A0A372LM92_9BACI</name>
<dbReference type="AlphaFoldDB" id="A0A372LM92"/>
<reference evidence="2 3" key="1">
    <citation type="submission" date="2018-08" db="EMBL/GenBank/DDBJ databases">
        <title>Bacillus chawlae sp. nov., Bacillus glennii sp. nov., and Bacillus saganii sp. nov. Isolated from the Vehicle Assembly Building at Kennedy Space Center where the Viking Spacecraft were Assembled.</title>
        <authorList>
            <person name="Seuylemezian A."/>
            <person name="Vaishampayan P."/>
        </authorList>
    </citation>
    <scope>NUCLEOTIDE SEQUENCE [LARGE SCALE GENOMIC DNA]</scope>
    <source>
        <strain evidence="2 3">V47-23a</strain>
    </source>
</reference>
<dbReference type="PROSITE" id="PS51257">
    <property type="entry name" value="PROKAR_LIPOPROTEIN"/>
    <property type="match status" value="1"/>
</dbReference>
<evidence type="ECO:0000256" key="1">
    <source>
        <dbReference type="SAM" id="Phobius"/>
    </source>
</evidence>
<dbReference type="OrthoDB" id="5349052at2"/>
<proteinExistence type="predicted"/>
<evidence type="ECO:0000313" key="3">
    <source>
        <dbReference type="Proteomes" id="UP000264541"/>
    </source>
</evidence>
<feature type="transmembrane region" description="Helical" evidence="1">
    <location>
        <begin position="6"/>
        <end position="28"/>
    </location>
</feature>